<dbReference type="AlphaFoldDB" id="A0A1H3NY53"/>
<accession>A0A1H3NY53</accession>
<comment type="similarity">
    <text evidence="1">Belongs to the UPF0145 family.</text>
</comment>
<dbReference type="RefSeq" id="WP_093313591.1">
    <property type="nucleotide sequence ID" value="NZ_FNPV01000005.1"/>
</dbReference>
<dbReference type="SUPFAM" id="SSF117782">
    <property type="entry name" value="YbjQ-like"/>
    <property type="match status" value="1"/>
</dbReference>
<dbReference type="InterPro" id="IPR002765">
    <property type="entry name" value="UPF0145_YbjQ-like"/>
</dbReference>
<gene>
    <name evidence="2" type="ORF">SAMN05192546_105325</name>
</gene>
<dbReference type="PANTHER" id="PTHR34068">
    <property type="entry name" value="UPF0145 PROTEIN YBJQ"/>
    <property type="match status" value="1"/>
</dbReference>
<protein>
    <submittedName>
        <fullName evidence="2">Uncharacterized conserved protein YbjQ, UPF0145 family</fullName>
    </submittedName>
</protein>
<dbReference type="OrthoDB" id="9796448at2"/>
<evidence type="ECO:0000256" key="1">
    <source>
        <dbReference type="ARBA" id="ARBA00010751"/>
    </source>
</evidence>
<reference evidence="2 3" key="1">
    <citation type="submission" date="2016-10" db="EMBL/GenBank/DDBJ databases">
        <authorList>
            <person name="de Groot N.N."/>
        </authorList>
    </citation>
    <scope>NUCLEOTIDE SEQUENCE [LARGE SCALE GENOMIC DNA]</scope>
    <source>
        <strain evidence="2 3">APO</strain>
    </source>
</reference>
<name>A0A1H3NY53_9FIRM</name>
<dbReference type="PANTHER" id="PTHR34068:SF1">
    <property type="entry name" value="UPF0145 PROTEIN YBJQ"/>
    <property type="match status" value="1"/>
</dbReference>
<dbReference type="Gene3D" id="3.30.110.70">
    <property type="entry name" value="Hypothetical protein apc22750. Chain B"/>
    <property type="match status" value="1"/>
</dbReference>
<dbReference type="EMBL" id="FNPV01000005">
    <property type="protein sequence ID" value="SDY93119.1"/>
    <property type="molecule type" value="Genomic_DNA"/>
</dbReference>
<dbReference type="InterPro" id="IPR035439">
    <property type="entry name" value="UPF0145_dom_sf"/>
</dbReference>
<organism evidence="2 3">
    <name type="scientific">Tindallia californiensis</name>
    <dbReference type="NCBI Taxonomy" id="159292"/>
    <lineage>
        <taxon>Bacteria</taxon>
        <taxon>Bacillati</taxon>
        <taxon>Bacillota</taxon>
        <taxon>Clostridia</taxon>
        <taxon>Peptostreptococcales</taxon>
        <taxon>Tindalliaceae</taxon>
        <taxon>Tindallia</taxon>
    </lineage>
</organism>
<keyword evidence="3" id="KW-1185">Reference proteome</keyword>
<dbReference type="Pfam" id="PF01906">
    <property type="entry name" value="YbjQ_1"/>
    <property type="match status" value="1"/>
</dbReference>
<evidence type="ECO:0000313" key="3">
    <source>
        <dbReference type="Proteomes" id="UP000199230"/>
    </source>
</evidence>
<proteinExistence type="inferred from homology"/>
<dbReference type="Proteomes" id="UP000199230">
    <property type="component" value="Unassembled WGS sequence"/>
</dbReference>
<dbReference type="STRING" id="159292.SAMN05192546_105325"/>
<evidence type="ECO:0000313" key="2">
    <source>
        <dbReference type="EMBL" id="SDY93119.1"/>
    </source>
</evidence>
<sequence>MEDSQKLYERAYELHYTKGDLIAAYGIYEDIVKNYPNQKEAKYSHTQMMNIQNAPDFDISHIDQKSGLKNSEYRSERETIRDLLQNMIVTSGYHFEGYKINEYLGFISAETVLGMGIFRGLSATVANLAGTESAALRGKLKSAKKIVMEEIMMQAAERGANAIVGVDLDYTMFGGELLGIIVSGTAVEITEIE</sequence>